<accession>A0AAV0BSA6</accession>
<keyword evidence="5" id="KW-0406">Ion transport</keyword>
<evidence type="ECO:0000256" key="6">
    <source>
        <dbReference type="ARBA" id="ARBA00023136"/>
    </source>
</evidence>
<keyword evidence="3 7" id="KW-0812">Transmembrane</keyword>
<dbReference type="Proteomes" id="UP001153365">
    <property type="component" value="Unassembled WGS sequence"/>
</dbReference>
<dbReference type="PANTHER" id="PTHR31064:SF30">
    <property type="entry name" value="HIGH-AFFINITY POTASSIUM TRANSPORT PROTEIN-RELATED"/>
    <property type="match status" value="1"/>
</dbReference>
<evidence type="ECO:0000313" key="8">
    <source>
        <dbReference type="EMBL" id="CAH7690331.1"/>
    </source>
</evidence>
<keyword evidence="4 7" id="KW-1133">Transmembrane helix</keyword>
<evidence type="ECO:0000256" key="1">
    <source>
        <dbReference type="ARBA" id="ARBA00004141"/>
    </source>
</evidence>
<dbReference type="EMBL" id="CALTRL010006272">
    <property type="protein sequence ID" value="CAH7690331.1"/>
    <property type="molecule type" value="Genomic_DNA"/>
</dbReference>
<evidence type="ECO:0000256" key="5">
    <source>
        <dbReference type="ARBA" id="ARBA00023065"/>
    </source>
</evidence>
<keyword evidence="9" id="KW-1185">Reference proteome</keyword>
<dbReference type="AlphaFoldDB" id="A0AAV0BSA6"/>
<proteinExistence type="predicted"/>
<comment type="subcellular location">
    <subcellularLocation>
        <location evidence="1">Membrane</location>
        <topology evidence="1">Multi-pass membrane protein</topology>
    </subcellularLocation>
</comment>
<evidence type="ECO:0000256" key="2">
    <source>
        <dbReference type="ARBA" id="ARBA00022448"/>
    </source>
</evidence>
<dbReference type="InterPro" id="IPR051143">
    <property type="entry name" value="TrkH_K-transport"/>
</dbReference>
<evidence type="ECO:0000256" key="4">
    <source>
        <dbReference type="ARBA" id="ARBA00022989"/>
    </source>
</evidence>
<keyword evidence="6 7" id="KW-0472">Membrane</keyword>
<dbReference type="Pfam" id="PF02386">
    <property type="entry name" value="TrkH"/>
    <property type="match status" value="1"/>
</dbReference>
<dbReference type="GO" id="GO:0140107">
    <property type="term" value="F:high-affinity potassium ion transmembrane transporter activity"/>
    <property type="evidence" value="ECO:0007669"/>
    <property type="project" value="TreeGrafter"/>
</dbReference>
<dbReference type="PANTHER" id="PTHR31064">
    <property type="entry name" value="POTASSIUM TRANSPORT PROTEIN DDB_G0292412-RELATED"/>
    <property type="match status" value="1"/>
</dbReference>
<name>A0AAV0BSA6_PHAPC</name>
<sequence length="205" mass="24011">MARSWPRKQQVQVKLYPFGNWTRDTGYPVVLRGFIWLIYKLTPSSPNRTIQIQKINRLNVTLHKEESYKRFLIRTLRKIFRRGKVDEKDEDVKIRRRWSIEELEMIRKNATEVGRKDVLMFLLDHPRRCFVYLFANIGNPAVEAISIGTRVMCRLLQSLSVRAAGFSVVSLAAVAPALQVQYIVMMYIAIFPIAISIRSTNFYEE</sequence>
<dbReference type="GO" id="GO:0005886">
    <property type="term" value="C:plasma membrane"/>
    <property type="evidence" value="ECO:0007669"/>
    <property type="project" value="TreeGrafter"/>
</dbReference>
<keyword evidence="2" id="KW-0813">Transport</keyword>
<dbReference type="GO" id="GO:0030007">
    <property type="term" value="P:intracellular potassium ion homeostasis"/>
    <property type="evidence" value="ECO:0007669"/>
    <property type="project" value="TreeGrafter"/>
</dbReference>
<gene>
    <name evidence="8" type="ORF">PPACK8108_LOCUS25654</name>
</gene>
<feature type="transmembrane region" description="Helical" evidence="7">
    <location>
        <begin position="159"/>
        <end position="178"/>
    </location>
</feature>
<evidence type="ECO:0000256" key="3">
    <source>
        <dbReference type="ARBA" id="ARBA00022692"/>
    </source>
</evidence>
<evidence type="ECO:0000256" key="7">
    <source>
        <dbReference type="SAM" id="Phobius"/>
    </source>
</evidence>
<comment type="caution">
    <text evidence="8">The sequence shown here is derived from an EMBL/GenBank/DDBJ whole genome shotgun (WGS) entry which is preliminary data.</text>
</comment>
<evidence type="ECO:0000313" key="9">
    <source>
        <dbReference type="Proteomes" id="UP001153365"/>
    </source>
</evidence>
<feature type="transmembrane region" description="Helical" evidence="7">
    <location>
        <begin position="184"/>
        <end position="203"/>
    </location>
</feature>
<protein>
    <submittedName>
        <fullName evidence="8">Uncharacterized protein</fullName>
    </submittedName>
</protein>
<organism evidence="8 9">
    <name type="scientific">Phakopsora pachyrhizi</name>
    <name type="common">Asian soybean rust disease fungus</name>
    <dbReference type="NCBI Taxonomy" id="170000"/>
    <lineage>
        <taxon>Eukaryota</taxon>
        <taxon>Fungi</taxon>
        <taxon>Dikarya</taxon>
        <taxon>Basidiomycota</taxon>
        <taxon>Pucciniomycotina</taxon>
        <taxon>Pucciniomycetes</taxon>
        <taxon>Pucciniales</taxon>
        <taxon>Phakopsoraceae</taxon>
        <taxon>Phakopsora</taxon>
    </lineage>
</organism>
<dbReference type="GO" id="GO:1990573">
    <property type="term" value="P:potassium ion import across plasma membrane"/>
    <property type="evidence" value="ECO:0007669"/>
    <property type="project" value="TreeGrafter"/>
</dbReference>
<dbReference type="InterPro" id="IPR003445">
    <property type="entry name" value="Cat_transpt"/>
</dbReference>
<reference evidence="8" key="1">
    <citation type="submission" date="2022-06" db="EMBL/GenBank/DDBJ databases">
        <authorList>
            <consortium name="SYNGENTA / RWTH Aachen University"/>
        </authorList>
    </citation>
    <scope>NUCLEOTIDE SEQUENCE</scope>
</reference>